<evidence type="ECO:0000313" key="5">
    <source>
        <dbReference type="Proteomes" id="UP001057375"/>
    </source>
</evidence>
<feature type="region of interest" description="Disordered" evidence="2">
    <location>
        <begin position="109"/>
        <end position="128"/>
    </location>
</feature>
<feature type="compositionally biased region" description="Low complexity" evidence="2">
    <location>
        <begin position="261"/>
        <end position="282"/>
    </location>
</feature>
<evidence type="ECO:0000259" key="3">
    <source>
        <dbReference type="PROSITE" id="PS50102"/>
    </source>
</evidence>
<evidence type="ECO:0000313" key="4">
    <source>
        <dbReference type="EMBL" id="GKT36581.1"/>
    </source>
</evidence>
<dbReference type="SMART" id="SM00360">
    <property type="entry name" value="RRM"/>
    <property type="match status" value="1"/>
</dbReference>
<dbReference type="Proteomes" id="UP001057375">
    <property type="component" value="Unassembled WGS sequence"/>
</dbReference>
<evidence type="ECO:0000256" key="2">
    <source>
        <dbReference type="SAM" id="MobiDB-lite"/>
    </source>
</evidence>
<feature type="compositionally biased region" description="Low complexity" evidence="2">
    <location>
        <begin position="321"/>
        <end position="344"/>
    </location>
</feature>
<accession>A0ABQ5KVW4</accession>
<keyword evidence="5" id="KW-1185">Reference proteome</keyword>
<comment type="caution">
    <text evidence="4">The sequence shown here is derived from an EMBL/GenBank/DDBJ whole genome shotgun (WGS) entry which is preliminary data.</text>
</comment>
<dbReference type="CDD" id="cd00590">
    <property type="entry name" value="RRM_SF"/>
    <property type="match status" value="1"/>
</dbReference>
<dbReference type="PROSITE" id="PS50102">
    <property type="entry name" value="RRM"/>
    <property type="match status" value="1"/>
</dbReference>
<feature type="compositionally biased region" description="Polar residues" evidence="2">
    <location>
        <begin position="230"/>
        <end position="241"/>
    </location>
</feature>
<organism evidence="4 5">
    <name type="scientific">Aduncisulcus paluster</name>
    <dbReference type="NCBI Taxonomy" id="2918883"/>
    <lineage>
        <taxon>Eukaryota</taxon>
        <taxon>Metamonada</taxon>
        <taxon>Carpediemonas-like organisms</taxon>
        <taxon>Aduncisulcus</taxon>
    </lineage>
</organism>
<sequence length="461" mass="49290">MTLFLYNIASGTSTEEMISILSLVGKIDRISYSSGQKFGFVDFVPEVDEDKALSMLKGYPLKEGRRLGADKARVSFRESKKHKYKTVSYGPEGYKMDSNPSFSGYSVGSPNYSGQFSPHSSQMGPDPRYPGSTFRPMSMHEIIDSLHYMTPIDRQTVSRELLSMISRDSTREISKPPHLSPEGYPQPHPHAQQPLYDPRGVPRYSSLPPSAHEGTFHGGQVVYDHKPDQSTRYMPPSTSYDMSHAQHYVQSPPLNPPTQPGSISSLSGGKSGSTSATGTSQGILPSGKPTNPKKSTQSSPHDPFFSPFLDESSPSYVATGSTSSLMSTSSSNSASIQSNPSSDVGLPLSSHTMYSSSLSASRSSTALATTLSVSSASSPGGSSTSRDVGPSFHAIDNPASMPNYMAGMPETSYSSMMGHKQAPVNPPHPQRPLLSVTSADSVPDSSSSQESTSAHALHSGL</sequence>
<feature type="compositionally biased region" description="Polar residues" evidence="2">
    <location>
        <begin position="109"/>
        <end position="123"/>
    </location>
</feature>
<feature type="region of interest" description="Disordered" evidence="2">
    <location>
        <begin position="373"/>
        <end position="461"/>
    </location>
</feature>
<dbReference type="SUPFAM" id="SSF54928">
    <property type="entry name" value="RNA-binding domain, RBD"/>
    <property type="match status" value="1"/>
</dbReference>
<name>A0ABQ5KVW4_9EUKA</name>
<gene>
    <name evidence="4" type="ORF">ADUPG1_009520</name>
</gene>
<feature type="compositionally biased region" description="Low complexity" evidence="2">
    <location>
        <begin position="373"/>
        <end position="385"/>
    </location>
</feature>
<feature type="compositionally biased region" description="Polar residues" evidence="2">
    <location>
        <begin position="288"/>
        <end position="300"/>
    </location>
</feature>
<feature type="region of interest" description="Disordered" evidence="2">
    <location>
        <begin position="169"/>
        <end position="344"/>
    </location>
</feature>
<feature type="domain" description="RRM" evidence="3">
    <location>
        <begin position="1"/>
        <end position="74"/>
    </location>
</feature>
<dbReference type="InterPro" id="IPR035979">
    <property type="entry name" value="RBD_domain_sf"/>
</dbReference>
<evidence type="ECO:0000256" key="1">
    <source>
        <dbReference type="PROSITE-ProRule" id="PRU00176"/>
    </source>
</evidence>
<dbReference type="InterPro" id="IPR012677">
    <property type="entry name" value="Nucleotide-bd_a/b_plait_sf"/>
</dbReference>
<dbReference type="EMBL" id="BQXS01011258">
    <property type="protein sequence ID" value="GKT36581.1"/>
    <property type="molecule type" value="Genomic_DNA"/>
</dbReference>
<proteinExistence type="predicted"/>
<reference evidence="4" key="1">
    <citation type="submission" date="2022-03" db="EMBL/GenBank/DDBJ databases">
        <title>Draft genome sequence of Aduncisulcus paluster, a free-living microaerophilic Fornicata.</title>
        <authorList>
            <person name="Yuyama I."/>
            <person name="Kume K."/>
            <person name="Tamura T."/>
            <person name="Inagaki Y."/>
            <person name="Hashimoto T."/>
        </authorList>
    </citation>
    <scope>NUCLEOTIDE SEQUENCE</scope>
    <source>
        <strain evidence="4">NY0171</strain>
    </source>
</reference>
<keyword evidence="1" id="KW-0694">RNA-binding</keyword>
<protein>
    <recommendedName>
        <fullName evidence="3">RRM domain-containing protein</fullName>
    </recommendedName>
</protein>
<dbReference type="InterPro" id="IPR000504">
    <property type="entry name" value="RRM_dom"/>
</dbReference>
<dbReference type="Gene3D" id="3.30.70.330">
    <property type="match status" value="1"/>
</dbReference>
<feature type="compositionally biased region" description="Low complexity" evidence="2">
    <location>
        <begin position="435"/>
        <end position="454"/>
    </location>
</feature>